<dbReference type="EMBL" id="UINC01018022">
    <property type="protein sequence ID" value="SVA75305.1"/>
    <property type="molecule type" value="Genomic_DNA"/>
</dbReference>
<gene>
    <name evidence="1" type="ORF">METZ01_LOCUS128159</name>
</gene>
<sequence length="190" mass="21322">MFVALIVVAPSKKFFIKSSILCKSPIRNNDDFSIFTNKDDLNPPNKKKKINAVNERTITPIIIDPPTDVSGYTVIIRRITIDNPIKSSILSITIVPNAVEAVKDVLSATTNARKNSPIRNGRTEFPKYPIIIDEKAGSNETSFIGLTKICHRQALITLLKTRIKTARRIKIIFTFFMLIHNSQKLTCLNA</sequence>
<protein>
    <submittedName>
        <fullName evidence="1">Uncharacterized protein</fullName>
    </submittedName>
</protein>
<name>A0A381YE75_9ZZZZ</name>
<evidence type="ECO:0000313" key="1">
    <source>
        <dbReference type="EMBL" id="SVA75305.1"/>
    </source>
</evidence>
<reference evidence="1" key="1">
    <citation type="submission" date="2018-05" db="EMBL/GenBank/DDBJ databases">
        <authorList>
            <person name="Lanie J.A."/>
            <person name="Ng W.-L."/>
            <person name="Kazmierczak K.M."/>
            <person name="Andrzejewski T.M."/>
            <person name="Davidsen T.M."/>
            <person name="Wayne K.J."/>
            <person name="Tettelin H."/>
            <person name="Glass J.I."/>
            <person name="Rusch D."/>
            <person name="Podicherti R."/>
            <person name="Tsui H.-C.T."/>
            <person name="Winkler M.E."/>
        </authorList>
    </citation>
    <scope>NUCLEOTIDE SEQUENCE</scope>
</reference>
<organism evidence="1">
    <name type="scientific">marine metagenome</name>
    <dbReference type="NCBI Taxonomy" id="408172"/>
    <lineage>
        <taxon>unclassified sequences</taxon>
        <taxon>metagenomes</taxon>
        <taxon>ecological metagenomes</taxon>
    </lineage>
</organism>
<dbReference type="AlphaFoldDB" id="A0A381YE75"/>
<proteinExistence type="predicted"/>
<accession>A0A381YE75</accession>